<feature type="active site" description="Proton acceptor" evidence="12">
    <location>
        <position position="62"/>
    </location>
</feature>
<evidence type="ECO:0000256" key="12">
    <source>
        <dbReference type="PIRSR" id="PIRSR600888-1"/>
    </source>
</evidence>
<comment type="subunit">
    <text evidence="6 14">Homodimer.</text>
</comment>
<reference evidence="17 18" key="3">
    <citation type="submission" date="2020-10" db="EMBL/GenBank/DDBJ databases">
        <title>Analysis of Genomes of Bacterial Isolates from Lameness Outbreaks in Broilers.</title>
        <authorList>
            <person name="Rhoads D."/>
            <person name="Ekesi N.S."/>
        </authorList>
    </citation>
    <scope>NUCLEOTIDE SEQUENCE [LARGE SCALE GENOMIC DNA]</scope>
    <source>
        <strain evidence="17 18">1409</strain>
    </source>
</reference>
<sequence>MNVIRTEIEDVLILEPRVFGDDRGFFYESFNQSAFEHILGYPVSFVQDNHSRSSKNVLRGLHFQRGEYAQDKLVRCTHGAVFDVAVDIRPNSVSFGKWVGVLLSADNKQQLWIPKGFAHGFLVLSDIAEFQYKTTNYYHPESDCGICWNDERIAIDWPQTSGLILSPKDERLFTLDELIRLKLIA</sequence>
<dbReference type="CDD" id="cd00438">
    <property type="entry name" value="cupin_RmlC"/>
    <property type="match status" value="1"/>
</dbReference>
<evidence type="ECO:0000256" key="10">
    <source>
        <dbReference type="ARBA" id="ARBA00023235"/>
    </source>
</evidence>
<keyword evidence="11" id="KW-0119">Carbohydrate metabolism</keyword>
<dbReference type="InterPro" id="IPR014710">
    <property type="entry name" value="RmlC-like_jellyroll"/>
</dbReference>
<evidence type="ECO:0000313" key="18">
    <source>
        <dbReference type="Proteomes" id="UP000581425"/>
    </source>
</evidence>
<evidence type="ECO:0000256" key="6">
    <source>
        <dbReference type="ARBA" id="ARBA00011738"/>
    </source>
</evidence>
<dbReference type="RefSeq" id="WP_001100981.1">
    <property type="nucleotide sequence ID" value="NZ_AP022171.1"/>
</dbReference>
<comment type="function">
    <text evidence="2 14">Catalyzes the epimerization of the C3' and C5'positions of dTDP-6-deoxy-D-xylo-4-hexulose, forming dTDP-6-deoxy-L-lyxo-4-hexulose.</text>
</comment>
<evidence type="ECO:0000256" key="8">
    <source>
        <dbReference type="ARBA" id="ARBA00019595"/>
    </source>
</evidence>
<comment type="pathway">
    <text evidence="4">Bacterial outer membrane biogenesis; LPS O-antigen biosynthesis.</text>
</comment>
<dbReference type="OMA" id="YRIDRPH"/>
<feature type="active site" description="Proton donor" evidence="12">
    <location>
        <position position="132"/>
    </location>
</feature>
<keyword evidence="10 14" id="KW-0413">Isomerase</keyword>
<evidence type="ECO:0000256" key="3">
    <source>
        <dbReference type="ARBA" id="ARBA00004781"/>
    </source>
</evidence>
<dbReference type="InterPro" id="IPR000888">
    <property type="entry name" value="RmlC-like"/>
</dbReference>
<dbReference type="GO" id="GO:0019305">
    <property type="term" value="P:dTDP-rhamnose biosynthetic process"/>
    <property type="evidence" value="ECO:0007669"/>
    <property type="project" value="UniProtKB-UniRule"/>
</dbReference>
<evidence type="ECO:0000313" key="16">
    <source>
        <dbReference type="EMBL" id="MBA6241708.1"/>
    </source>
</evidence>
<dbReference type="PANTHER" id="PTHR21047:SF2">
    <property type="entry name" value="THYMIDINE DIPHOSPHO-4-KETO-RHAMNOSE 3,5-EPIMERASE"/>
    <property type="match status" value="1"/>
</dbReference>
<dbReference type="EMBL" id="AB811601">
    <property type="protein sequence ID" value="BAQ00650.1"/>
    <property type="molecule type" value="Genomic_DNA"/>
</dbReference>
<dbReference type="FunFam" id="2.60.120.10:FF:000051">
    <property type="entry name" value="dTDP-4-dehydrorhamnose 3,5-epimerase"/>
    <property type="match status" value="1"/>
</dbReference>
<evidence type="ECO:0000256" key="9">
    <source>
        <dbReference type="ARBA" id="ARBA00022985"/>
    </source>
</evidence>
<evidence type="ECO:0000256" key="4">
    <source>
        <dbReference type="ARBA" id="ARBA00005125"/>
    </source>
</evidence>
<dbReference type="Proteomes" id="UP000581425">
    <property type="component" value="Chromosome"/>
</dbReference>
<dbReference type="SMR" id="A0A090H064"/>
<evidence type="ECO:0000256" key="11">
    <source>
        <dbReference type="ARBA" id="ARBA00023277"/>
    </source>
</evidence>
<gene>
    <name evidence="15" type="primary">rmlC</name>
    <name evidence="16" type="synonym">rfbC</name>
    <name evidence="17" type="ORF">FOI11_002740</name>
    <name evidence="16" type="ORF">FOI11_17305</name>
</gene>
<evidence type="ECO:0000256" key="7">
    <source>
        <dbReference type="ARBA" id="ARBA00012098"/>
    </source>
</evidence>
<keyword evidence="9" id="KW-0448">Lipopolysaccharide biosynthesis</keyword>
<dbReference type="NCBIfam" id="TIGR01221">
    <property type="entry name" value="rmlC"/>
    <property type="match status" value="1"/>
</dbReference>
<organism evidence="15">
    <name type="scientific">Escherichia coli</name>
    <dbReference type="NCBI Taxonomy" id="562"/>
    <lineage>
        <taxon>Bacteria</taxon>
        <taxon>Pseudomonadati</taxon>
        <taxon>Pseudomonadota</taxon>
        <taxon>Gammaproteobacteria</taxon>
        <taxon>Enterobacterales</taxon>
        <taxon>Enterobacteriaceae</taxon>
        <taxon>Escherichia</taxon>
    </lineage>
</organism>
<evidence type="ECO:0000313" key="15">
    <source>
        <dbReference type="EMBL" id="BAQ00650.1"/>
    </source>
</evidence>
<reference evidence="15" key="1">
    <citation type="journal article" date="2014" name="DNA Res.">
        <title>A complete view of the genetic diversity of the Escherichia coli O-antigen biosynthesis gene cluster.</title>
        <authorList>
            <person name="Iguchi A."/>
            <person name="Iyoda S."/>
            <person name="Kikuchi T."/>
            <person name="Ogura Y."/>
            <person name="Katsura K."/>
            <person name="Ohnishi M."/>
            <person name="Hayashi T."/>
            <person name="Thomson N.R."/>
        </authorList>
    </citation>
    <scope>NUCLEOTIDE SEQUENCE</scope>
    <source>
        <strain evidence="15">F11119-41</strain>
    </source>
</reference>
<dbReference type="GO" id="GO:0009103">
    <property type="term" value="P:lipopolysaccharide biosynthetic process"/>
    <property type="evidence" value="ECO:0007669"/>
    <property type="project" value="UniProtKB-KW"/>
</dbReference>
<name>A0A090H064_ECOLX</name>
<feature type="site" description="Participates in a stacking interaction with the thymidine ring of dTDP-4-oxo-6-deoxyglucose" evidence="13">
    <location>
        <position position="138"/>
    </location>
</feature>
<accession>A0A090H064</accession>
<dbReference type="SUPFAM" id="SSF51182">
    <property type="entry name" value="RmlC-like cupins"/>
    <property type="match status" value="1"/>
</dbReference>
<dbReference type="InterPro" id="IPR011051">
    <property type="entry name" value="RmlC_Cupin_sf"/>
</dbReference>
<dbReference type="PATRIC" id="fig|562.7060.peg.3464"/>
<evidence type="ECO:0000313" key="17">
    <source>
        <dbReference type="EMBL" id="QOY31744.1"/>
    </source>
</evidence>
<dbReference type="UniPathway" id="UPA00124"/>
<evidence type="ECO:0000256" key="2">
    <source>
        <dbReference type="ARBA" id="ARBA00001997"/>
    </source>
</evidence>
<evidence type="ECO:0000256" key="13">
    <source>
        <dbReference type="PIRSR" id="PIRSR600888-3"/>
    </source>
</evidence>
<evidence type="ECO:0000256" key="1">
    <source>
        <dbReference type="ARBA" id="ARBA00001298"/>
    </source>
</evidence>
<evidence type="ECO:0000256" key="14">
    <source>
        <dbReference type="RuleBase" id="RU364069"/>
    </source>
</evidence>
<comment type="catalytic activity">
    <reaction evidence="1 14">
        <text>dTDP-4-dehydro-6-deoxy-alpha-D-glucose = dTDP-4-dehydro-beta-L-rhamnose</text>
        <dbReference type="Rhea" id="RHEA:16969"/>
        <dbReference type="ChEBI" id="CHEBI:57649"/>
        <dbReference type="ChEBI" id="CHEBI:62830"/>
        <dbReference type="EC" id="5.1.3.13"/>
    </reaction>
</comment>
<comment type="pathway">
    <text evidence="3 14">Carbohydrate biosynthesis; dTDP-L-rhamnose biosynthesis.</text>
</comment>
<dbReference type="AlphaFoldDB" id="A0A090H064"/>
<comment type="similarity">
    <text evidence="5 14">Belongs to the dTDP-4-dehydrorhamnose 3,5-epimerase family.</text>
</comment>
<dbReference type="Proteomes" id="UP000581425">
    <property type="component" value="Unassembled WGS sequence"/>
</dbReference>
<protein>
    <recommendedName>
        <fullName evidence="8 14">dTDP-4-dehydrorhamnose 3,5-epimerase</fullName>
        <ecNumber evidence="7 14">5.1.3.13</ecNumber>
    </recommendedName>
    <alternativeName>
        <fullName evidence="14">Thymidine diphospho-4-keto-rhamnose 3,5-epimerase</fullName>
    </alternativeName>
</protein>
<dbReference type="EMBL" id="JACGTG010000001">
    <property type="protein sequence ID" value="MBA6241708.1"/>
    <property type="molecule type" value="Genomic_DNA"/>
</dbReference>
<dbReference type="EC" id="5.1.3.13" evidence="7 14"/>
<dbReference type="Gene3D" id="2.60.120.10">
    <property type="entry name" value="Jelly Rolls"/>
    <property type="match status" value="1"/>
</dbReference>
<dbReference type="PANTHER" id="PTHR21047">
    <property type="entry name" value="DTDP-6-DEOXY-D-GLUCOSE-3,5 EPIMERASE"/>
    <property type="match status" value="1"/>
</dbReference>
<reference evidence="16 18" key="2">
    <citation type="submission" date="2020-07" db="EMBL/GenBank/DDBJ databases">
        <title>Analysis of Genomes of Bacterial Isolates from Lameness Outbreaks in Broilers.</title>
        <authorList>
            <person name="Ekesi N.S."/>
            <person name="Alrubaye A."/>
            <person name="Rhoads D."/>
        </authorList>
    </citation>
    <scope>NUCLEOTIDE SEQUENCE [LARGE SCALE GENOMIC DNA]</scope>
    <source>
        <strain evidence="16 18">1409</strain>
    </source>
</reference>
<evidence type="ECO:0000256" key="5">
    <source>
        <dbReference type="ARBA" id="ARBA00010154"/>
    </source>
</evidence>
<dbReference type="Pfam" id="PF00908">
    <property type="entry name" value="dTDP_sugar_isom"/>
    <property type="match status" value="1"/>
</dbReference>
<proteinExistence type="inferred from homology"/>
<dbReference type="EMBL" id="CP063369">
    <property type="protein sequence ID" value="QOY31744.1"/>
    <property type="molecule type" value="Genomic_DNA"/>
</dbReference>
<dbReference type="GO" id="GO:0008830">
    <property type="term" value="F:dTDP-4-dehydrorhamnose 3,5-epimerase activity"/>
    <property type="evidence" value="ECO:0007669"/>
    <property type="project" value="UniProtKB-UniRule"/>
</dbReference>
<dbReference type="GO" id="GO:0005829">
    <property type="term" value="C:cytosol"/>
    <property type="evidence" value="ECO:0007669"/>
    <property type="project" value="TreeGrafter"/>
</dbReference>